<dbReference type="Proteomes" id="UP000628736">
    <property type="component" value="Unassembled WGS sequence"/>
</dbReference>
<dbReference type="InterPro" id="IPR036412">
    <property type="entry name" value="HAD-like_sf"/>
</dbReference>
<dbReference type="EMBL" id="JACOPO010000012">
    <property type="protein sequence ID" value="MBC5723697.1"/>
    <property type="molecule type" value="Genomic_DNA"/>
</dbReference>
<dbReference type="InterPro" id="IPR050155">
    <property type="entry name" value="HAD-like_hydrolase_sf"/>
</dbReference>
<reference evidence="1" key="1">
    <citation type="submission" date="2020-08" db="EMBL/GenBank/DDBJ databases">
        <title>Genome public.</title>
        <authorList>
            <person name="Liu C."/>
            <person name="Sun Q."/>
        </authorList>
    </citation>
    <scope>NUCLEOTIDE SEQUENCE</scope>
    <source>
        <strain evidence="1">NSJ-23</strain>
    </source>
</reference>
<name>A0A8J6M945_9FIRM</name>
<dbReference type="SFLD" id="SFLDG01129">
    <property type="entry name" value="C1.5:_HAD__Beta-PGM__Phosphata"/>
    <property type="match status" value="1"/>
</dbReference>
<accession>A0A8J6M945</accession>
<organism evidence="1 2">
    <name type="scientific">Flintibacter hominis</name>
    <dbReference type="NCBI Taxonomy" id="2763048"/>
    <lineage>
        <taxon>Bacteria</taxon>
        <taxon>Bacillati</taxon>
        <taxon>Bacillota</taxon>
        <taxon>Clostridia</taxon>
        <taxon>Eubacteriales</taxon>
        <taxon>Flintibacter</taxon>
    </lineage>
</organism>
<dbReference type="InterPro" id="IPR023214">
    <property type="entry name" value="HAD_sf"/>
</dbReference>
<dbReference type="PRINTS" id="PR00413">
    <property type="entry name" value="HADHALOGNASE"/>
</dbReference>
<dbReference type="Gene3D" id="1.10.150.240">
    <property type="entry name" value="Putative phosphatase, domain 2"/>
    <property type="match status" value="1"/>
</dbReference>
<dbReference type="InterPro" id="IPR006439">
    <property type="entry name" value="HAD-SF_hydro_IA"/>
</dbReference>
<sequence length="220" mass="24463">MVPYQAIFFDFDYTLGDATPSILAGFAYGLDQLGWPAPDADEIRRTVGYPLEESYTKLTGDRDPIHREQFRAYFTQAAQARQREEAVLLPGATELLRWLGQKGVKRAVVSTKRADTLRGILEHRGVANQFEVVLGGDDVSNSKPDPEGLLLAMEQLEVSASQVLYCGDTVLDAEAAQRAGCHFSAVLNGTTPRQDFFPFPHVHIAPDLSELLDWLRKQAR</sequence>
<dbReference type="GO" id="GO:0006281">
    <property type="term" value="P:DNA repair"/>
    <property type="evidence" value="ECO:0007669"/>
    <property type="project" value="TreeGrafter"/>
</dbReference>
<proteinExistence type="predicted"/>
<dbReference type="GO" id="GO:0008967">
    <property type="term" value="F:phosphoglycolate phosphatase activity"/>
    <property type="evidence" value="ECO:0007669"/>
    <property type="project" value="TreeGrafter"/>
</dbReference>
<dbReference type="AlphaFoldDB" id="A0A8J6M945"/>
<dbReference type="NCBIfam" id="TIGR01509">
    <property type="entry name" value="HAD-SF-IA-v3"/>
    <property type="match status" value="1"/>
</dbReference>
<dbReference type="Pfam" id="PF13419">
    <property type="entry name" value="HAD_2"/>
    <property type="match status" value="1"/>
</dbReference>
<dbReference type="PANTHER" id="PTHR43434:SF1">
    <property type="entry name" value="PHOSPHOGLYCOLATE PHOSPHATASE"/>
    <property type="match status" value="1"/>
</dbReference>
<comment type="caution">
    <text evidence="1">The sequence shown here is derived from an EMBL/GenBank/DDBJ whole genome shotgun (WGS) entry which is preliminary data.</text>
</comment>
<keyword evidence="1" id="KW-0378">Hydrolase</keyword>
<dbReference type="NCBIfam" id="TIGR01549">
    <property type="entry name" value="HAD-SF-IA-v1"/>
    <property type="match status" value="1"/>
</dbReference>
<dbReference type="InterPro" id="IPR023198">
    <property type="entry name" value="PGP-like_dom2"/>
</dbReference>
<dbReference type="InterPro" id="IPR041492">
    <property type="entry name" value="HAD_2"/>
</dbReference>
<dbReference type="Gene3D" id="3.40.50.1000">
    <property type="entry name" value="HAD superfamily/HAD-like"/>
    <property type="match status" value="1"/>
</dbReference>
<dbReference type="SUPFAM" id="SSF56784">
    <property type="entry name" value="HAD-like"/>
    <property type="match status" value="1"/>
</dbReference>
<evidence type="ECO:0000313" key="2">
    <source>
        <dbReference type="Proteomes" id="UP000628736"/>
    </source>
</evidence>
<evidence type="ECO:0000313" key="1">
    <source>
        <dbReference type="EMBL" id="MBC5723697.1"/>
    </source>
</evidence>
<dbReference type="SFLD" id="SFLDS00003">
    <property type="entry name" value="Haloacid_Dehalogenase"/>
    <property type="match status" value="1"/>
</dbReference>
<dbReference type="PANTHER" id="PTHR43434">
    <property type="entry name" value="PHOSPHOGLYCOLATE PHOSPHATASE"/>
    <property type="match status" value="1"/>
</dbReference>
<dbReference type="SFLD" id="SFLDG01135">
    <property type="entry name" value="C1.5.6:_HAD__Beta-PGM__Phospha"/>
    <property type="match status" value="1"/>
</dbReference>
<gene>
    <name evidence="1" type="ORF">H8S11_12855</name>
</gene>
<dbReference type="RefSeq" id="WP_186853402.1">
    <property type="nucleotide sequence ID" value="NZ_JACOPO010000012.1"/>
</dbReference>
<keyword evidence="2" id="KW-1185">Reference proteome</keyword>
<protein>
    <submittedName>
        <fullName evidence="1">HAD family hydrolase</fullName>
    </submittedName>
</protein>